<dbReference type="Pfam" id="PF01042">
    <property type="entry name" value="Ribonuc_L-PSP"/>
    <property type="match status" value="1"/>
</dbReference>
<proteinExistence type="inferred from homology"/>
<dbReference type="CDD" id="cd00448">
    <property type="entry name" value="YjgF_YER057c_UK114_family"/>
    <property type="match status" value="1"/>
</dbReference>
<dbReference type="Gene3D" id="3.30.1330.40">
    <property type="entry name" value="RutC-like"/>
    <property type="match status" value="1"/>
</dbReference>
<dbReference type="Proteomes" id="UP001648503">
    <property type="component" value="Unassembled WGS sequence"/>
</dbReference>
<dbReference type="InterPro" id="IPR006056">
    <property type="entry name" value="RidA"/>
</dbReference>
<comment type="caution">
    <text evidence="2">The sequence shown here is derived from an EMBL/GenBank/DDBJ whole genome shotgun (WGS) entry which is preliminary data.</text>
</comment>
<dbReference type="InterPro" id="IPR006175">
    <property type="entry name" value="YjgF/YER057c/UK114"/>
</dbReference>
<dbReference type="PANTHER" id="PTHR11803">
    <property type="entry name" value="2-IMINOBUTANOATE/2-IMINOPROPANOATE DEAMINASE RIDA"/>
    <property type="match status" value="1"/>
</dbReference>
<comment type="similarity">
    <text evidence="1">Belongs to the RutC family.</text>
</comment>
<dbReference type="InterPro" id="IPR019897">
    <property type="entry name" value="RidA_CS"/>
</dbReference>
<keyword evidence="3" id="KW-1185">Reference proteome</keyword>
<reference evidence="2 3" key="1">
    <citation type="submission" date="2021-02" db="EMBL/GenBank/DDBJ databases">
        <title>Variation within the Batrachochytrium salamandrivorans European outbreak.</title>
        <authorList>
            <person name="Kelly M."/>
            <person name="Pasmans F."/>
            <person name="Shea T.P."/>
            <person name="Munoz J.F."/>
            <person name="Carranza S."/>
            <person name="Cuomo C.A."/>
            <person name="Martel A."/>
        </authorList>
    </citation>
    <scope>NUCLEOTIDE SEQUENCE [LARGE SCALE GENOMIC DNA]</scope>
    <source>
        <strain evidence="2 3">AMFP18/2</strain>
    </source>
</reference>
<name>A0ABQ8FI97_9FUNG</name>
<protein>
    <submittedName>
        <fullName evidence="2">Uncharacterized protein</fullName>
    </submittedName>
</protein>
<sequence>MSFLPLNQIAAHRIVRLSAAQLLTANTATLVGVQPALIHVLARSFSLGAKRALLKSWQISSFPATTNHAKYMSSSTTTIINTPNAPAAIGPYSQAVVANGFIFTAGQIPLITETMTILDGDVQAQTRLVLTNLKNVLEAAGSSFDKIVKTTVFLKDMNDFAKMNQVYEEMMGSARPARSAVEVARLPRDVKVEIECVAVVPN</sequence>
<dbReference type="InterPro" id="IPR035959">
    <property type="entry name" value="RutC-like_sf"/>
</dbReference>
<dbReference type="NCBIfam" id="TIGR00004">
    <property type="entry name" value="Rid family detoxifying hydrolase"/>
    <property type="match status" value="1"/>
</dbReference>
<organism evidence="2 3">
    <name type="scientific">Batrachochytrium salamandrivorans</name>
    <dbReference type="NCBI Taxonomy" id="1357716"/>
    <lineage>
        <taxon>Eukaryota</taxon>
        <taxon>Fungi</taxon>
        <taxon>Fungi incertae sedis</taxon>
        <taxon>Chytridiomycota</taxon>
        <taxon>Chytridiomycota incertae sedis</taxon>
        <taxon>Chytridiomycetes</taxon>
        <taxon>Rhizophydiales</taxon>
        <taxon>Rhizophydiales incertae sedis</taxon>
        <taxon>Batrachochytrium</taxon>
    </lineage>
</organism>
<accession>A0ABQ8FI97</accession>
<evidence type="ECO:0000256" key="1">
    <source>
        <dbReference type="ARBA" id="ARBA00010552"/>
    </source>
</evidence>
<evidence type="ECO:0000313" key="3">
    <source>
        <dbReference type="Proteomes" id="UP001648503"/>
    </source>
</evidence>
<dbReference type="SUPFAM" id="SSF55298">
    <property type="entry name" value="YjgF-like"/>
    <property type="match status" value="1"/>
</dbReference>
<dbReference type="EMBL" id="JAFCIX010000102">
    <property type="protein sequence ID" value="KAH6598665.1"/>
    <property type="molecule type" value="Genomic_DNA"/>
</dbReference>
<gene>
    <name evidence="2" type="ORF">BASA50_003700</name>
</gene>
<dbReference type="PANTHER" id="PTHR11803:SF58">
    <property type="entry name" value="PROTEIN HMF1-RELATED"/>
    <property type="match status" value="1"/>
</dbReference>
<evidence type="ECO:0000313" key="2">
    <source>
        <dbReference type="EMBL" id="KAH6598665.1"/>
    </source>
</evidence>
<dbReference type="PROSITE" id="PS01094">
    <property type="entry name" value="UPF0076"/>
    <property type="match status" value="1"/>
</dbReference>